<dbReference type="CDD" id="cd00091">
    <property type="entry name" value="NUC"/>
    <property type="match status" value="1"/>
</dbReference>
<dbReference type="EMBL" id="JBHTJR010000047">
    <property type="protein sequence ID" value="MFD0993479.1"/>
    <property type="molecule type" value="Genomic_DNA"/>
</dbReference>
<accession>A0ABW3JTU9</accession>
<feature type="domain" description="ENPP1-3/EXOG-like endonuclease/phosphodiesterase" evidence="1">
    <location>
        <begin position="59"/>
        <end position="253"/>
    </location>
</feature>
<dbReference type="InterPro" id="IPR001604">
    <property type="entry name" value="Endo_G_ENPP1-like_dom"/>
</dbReference>
<organism evidence="3 4">
    <name type="scientific">Tenacibaculum geojense</name>
    <dbReference type="NCBI Taxonomy" id="915352"/>
    <lineage>
        <taxon>Bacteria</taxon>
        <taxon>Pseudomonadati</taxon>
        <taxon>Bacteroidota</taxon>
        <taxon>Flavobacteriia</taxon>
        <taxon>Flavobacteriales</taxon>
        <taxon>Flavobacteriaceae</taxon>
        <taxon>Tenacibaculum</taxon>
    </lineage>
</organism>
<dbReference type="InterPro" id="IPR040255">
    <property type="entry name" value="Non-specific_endonuclease"/>
</dbReference>
<keyword evidence="3" id="KW-0540">Nuclease</keyword>
<reference evidence="4" key="1">
    <citation type="journal article" date="2019" name="Int. J. Syst. Evol. Microbiol.">
        <title>The Global Catalogue of Microorganisms (GCM) 10K type strain sequencing project: providing services to taxonomists for standard genome sequencing and annotation.</title>
        <authorList>
            <consortium name="The Broad Institute Genomics Platform"/>
            <consortium name="The Broad Institute Genome Sequencing Center for Infectious Disease"/>
            <person name="Wu L."/>
            <person name="Ma J."/>
        </authorList>
    </citation>
    <scope>NUCLEOTIDE SEQUENCE [LARGE SCALE GENOMIC DNA]</scope>
    <source>
        <strain evidence="4">CCUG 60527</strain>
    </source>
</reference>
<dbReference type="SMART" id="SM00477">
    <property type="entry name" value="NUC"/>
    <property type="match status" value="1"/>
</dbReference>
<dbReference type="InterPro" id="IPR044925">
    <property type="entry name" value="His-Me_finger_sf"/>
</dbReference>
<evidence type="ECO:0000313" key="4">
    <source>
        <dbReference type="Proteomes" id="UP001597062"/>
    </source>
</evidence>
<keyword evidence="3" id="KW-0255">Endonuclease</keyword>
<proteinExistence type="predicted"/>
<dbReference type="PANTHER" id="PTHR13966">
    <property type="entry name" value="ENDONUCLEASE RELATED"/>
    <property type="match status" value="1"/>
</dbReference>
<keyword evidence="4" id="KW-1185">Reference proteome</keyword>
<dbReference type="InterPro" id="IPR020821">
    <property type="entry name" value="ENPP1-3/EXOG-like_nuc-like"/>
</dbReference>
<gene>
    <name evidence="3" type="ORF">ACFQ1U_09715</name>
</gene>
<protein>
    <submittedName>
        <fullName evidence="3">DNA/RNA non-specific endonuclease</fullName>
    </submittedName>
</protein>
<evidence type="ECO:0000259" key="2">
    <source>
        <dbReference type="SMART" id="SM00892"/>
    </source>
</evidence>
<dbReference type="Pfam" id="PF01223">
    <property type="entry name" value="Endonuclease_NS"/>
    <property type="match status" value="1"/>
</dbReference>
<name>A0ABW3JTU9_9FLAO</name>
<comment type="caution">
    <text evidence="3">The sequence shown here is derived from an EMBL/GenBank/DDBJ whole genome shotgun (WGS) entry which is preliminary data.</text>
</comment>
<dbReference type="GO" id="GO:0004519">
    <property type="term" value="F:endonuclease activity"/>
    <property type="evidence" value="ECO:0007669"/>
    <property type="project" value="UniProtKB-KW"/>
</dbReference>
<dbReference type="SUPFAM" id="SSF54060">
    <property type="entry name" value="His-Me finger endonucleases"/>
    <property type="match status" value="1"/>
</dbReference>
<keyword evidence="3" id="KW-0378">Hydrolase</keyword>
<dbReference type="Gene3D" id="3.40.570.10">
    <property type="entry name" value="Extracellular Endonuclease, subunit A"/>
    <property type="match status" value="1"/>
</dbReference>
<feature type="domain" description="DNA/RNA non-specific endonuclease/pyrophosphatase/phosphodiesterase" evidence="2">
    <location>
        <begin position="58"/>
        <end position="253"/>
    </location>
</feature>
<dbReference type="PANTHER" id="PTHR13966:SF5">
    <property type="entry name" value="ENDONUCLEASE G, MITOCHONDRIAL"/>
    <property type="match status" value="1"/>
</dbReference>
<dbReference type="InterPro" id="IPR044929">
    <property type="entry name" value="DNA/RNA_non-sp_Endonuclease_sf"/>
</dbReference>
<sequence>MRKKQLLSIISVLILATAYYIEHKVNKSSSSVDTTQSTQLPNNGFDFYPSSTTGVVVHHNGYSFSYSEKHEQAEWVAYSLSKQDIVYINRKRPFFIEDPKVKSQSADWRNYKNSGYNRGHLCPAGDRKATKTLFDETFYTSNISPQKHDFNAGIWNNLEQKVRYWAKKYNHLYIVTGGVLNTNTTLKTIGKENVSVPNYFYKIILDYTEPEIKAIAFLIPHKSSNKPLYNFVVSIDEIEKLTGIDFFKSLPDKIEDTLEKSSSYKKWSFR</sequence>
<dbReference type="Proteomes" id="UP001597062">
    <property type="component" value="Unassembled WGS sequence"/>
</dbReference>
<evidence type="ECO:0000313" key="3">
    <source>
        <dbReference type="EMBL" id="MFD0993479.1"/>
    </source>
</evidence>
<dbReference type="SMART" id="SM00892">
    <property type="entry name" value="Endonuclease_NS"/>
    <property type="match status" value="1"/>
</dbReference>
<dbReference type="RefSeq" id="WP_386107866.1">
    <property type="nucleotide sequence ID" value="NZ_JBHTJR010000047.1"/>
</dbReference>
<evidence type="ECO:0000259" key="1">
    <source>
        <dbReference type="SMART" id="SM00477"/>
    </source>
</evidence>